<accession>A0A1L7TYW3</accession>
<name>A0A1L7TYW3_FUSMA</name>
<proteinExistence type="predicted"/>
<dbReference type="RefSeq" id="XP_041686649.1">
    <property type="nucleotide sequence ID" value="XM_041820805.1"/>
</dbReference>
<reference evidence="2" key="1">
    <citation type="journal article" date="2016" name="Genome Biol. Evol.">
        <title>Comparative 'omics' of the Fusarium fujikuroi species complex highlights differences in genetic potential and metabolite synthesis.</title>
        <authorList>
            <person name="Niehaus E.-M."/>
            <person name="Muensterkoetter M."/>
            <person name="Proctor R.H."/>
            <person name="Brown D.W."/>
            <person name="Sharon A."/>
            <person name="Idan Y."/>
            <person name="Oren-Young L."/>
            <person name="Sieber C.M."/>
            <person name="Novak O."/>
            <person name="Pencik A."/>
            <person name="Tarkowska D."/>
            <person name="Hromadova K."/>
            <person name="Freeman S."/>
            <person name="Maymon M."/>
            <person name="Elazar M."/>
            <person name="Youssef S.A."/>
            <person name="El-Shabrawy E.S.M."/>
            <person name="Shalaby A.B.A."/>
            <person name="Houterman P."/>
            <person name="Brock N.L."/>
            <person name="Burkhardt I."/>
            <person name="Tsavkelova E.A."/>
            <person name="Dickschat J.S."/>
            <person name="Galuszka P."/>
            <person name="Gueldener U."/>
            <person name="Tudzynski B."/>
        </authorList>
    </citation>
    <scope>NUCLEOTIDE SEQUENCE [LARGE SCALE GENOMIC DNA]</scope>
    <source>
        <strain evidence="2">MRC7560</strain>
    </source>
</reference>
<keyword evidence="2" id="KW-1185">Reference proteome</keyword>
<dbReference type="Proteomes" id="UP000184255">
    <property type="component" value="Unassembled WGS sequence"/>
</dbReference>
<evidence type="ECO:0000313" key="2">
    <source>
        <dbReference type="Proteomes" id="UP000184255"/>
    </source>
</evidence>
<dbReference type="AlphaFoldDB" id="A0A1L7TYW3"/>
<gene>
    <name evidence="1" type="ORF">FMAN_10162</name>
</gene>
<evidence type="ECO:0000313" key="1">
    <source>
        <dbReference type="EMBL" id="CVL00895.1"/>
    </source>
</evidence>
<dbReference type="EMBL" id="FCQH01000011">
    <property type="protein sequence ID" value="CVL00895.1"/>
    <property type="molecule type" value="Genomic_DNA"/>
</dbReference>
<dbReference type="GeneID" id="65089418"/>
<organism evidence="1 2">
    <name type="scientific">Fusarium mangiferae</name>
    <name type="common">Mango malformation disease fungus</name>
    <dbReference type="NCBI Taxonomy" id="192010"/>
    <lineage>
        <taxon>Eukaryota</taxon>
        <taxon>Fungi</taxon>
        <taxon>Dikarya</taxon>
        <taxon>Ascomycota</taxon>
        <taxon>Pezizomycotina</taxon>
        <taxon>Sordariomycetes</taxon>
        <taxon>Hypocreomycetidae</taxon>
        <taxon>Hypocreales</taxon>
        <taxon>Nectriaceae</taxon>
        <taxon>Fusarium</taxon>
        <taxon>Fusarium fujikuroi species complex</taxon>
    </lineage>
</organism>
<comment type="caution">
    <text evidence="1">The sequence shown here is derived from an EMBL/GenBank/DDBJ whole genome shotgun (WGS) entry which is preliminary data.</text>
</comment>
<dbReference type="VEuPathDB" id="FungiDB:FMAN_10162"/>
<sequence length="92" mass="10321">MSSLPDNINLCNRYQLQTRDVQGGDYYHPSEGEYGTVDRSTGFTWWSNPADARERTAVFGVVTGVLVQWFKLIGDHDVSSDTKRNGSHLLSV</sequence>
<protein>
    <submittedName>
        <fullName evidence="1">Uncharacterized protein</fullName>
    </submittedName>
</protein>